<dbReference type="AlphaFoldDB" id="A0A8K0SN49"/>
<comment type="caution">
    <text evidence="1">The sequence shown here is derived from an EMBL/GenBank/DDBJ whole genome shotgun (WGS) entry which is preliminary data.</text>
</comment>
<sequence length="108" mass="11775">MPPLLRISMYMPVCQPTMCLVPTTPRRTRPALSACLLNAAPQPLSLSALHVTLPTGLLSLTNPDSVVSLTTLSVDSQRLPRRNSVALELCRIDPARRQCFSHLSNRAG</sequence>
<dbReference type="EMBL" id="JAGPNK010000013">
    <property type="protein sequence ID" value="KAH7309415.1"/>
    <property type="molecule type" value="Genomic_DNA"/>
</dbReference>
<name>A0A8K0SN49_9HYPO</name>
<accession>A0A8K0SN49</accession>
<dbReference type="Proteomes" id="UP000813444">
    <property type="component" value="Unassembled WGS sequence"/>
</dbReference>
<proteinExistence type="predicted"/>
<evidence type="ECO:0000313" key="1">
    <source>
        <dbReference type="EMBL" id="KAH7309415.1"/>
    </source>
</evidence>
<gene>
    <name evidence="1" type="ORF">B0I35DRAFT_80070</name>
</gene>
<evidence type="ECO:0000313" key="2">
    <source>
        <dbReference type="Proteomes" id="UP000813444"/>
    </source>
</evidence>
<organism evidence="1 2">
    <name type="scientific">Stachybotrys elegans</name>
    <dbReference type="NCBI Taxonomy" id="80388"/>
    <lineage>
        <taxon>Eukaryota</taxon>
        <taxon>Fungi</taxon>
        <taxon>Dikarya</taxon>
        <taxon>Ascomycota</taxon>
        <taxon>Pezizomycotina</taxon>
        <taxon>Sordariomycetes</taxon>
        <taxon>Hypocreomycetidae</taxon>
        <taxon>Hypocreales</taxon>
        <taxon>Stachybotryaceae</taxon>
        <taxon>Stachybotrys</taxon>
    </lineage>
</organism>
<protein>
    <submittedName>
        <fullName evidence="1">Uncharacterized protein</fullName>
    </submittedName>
</protein>
<keyword evidence="2" id="KW-1185">Reference proteome</keyword>
<reference evidence="1" key="1">
    <citation type="journal article" date="2021" name="Nat. Commun.">
        <title>Genetic determinants of endophytism in the Arabidopsis root mycobiome.</title>
        <authorList>
            <person name="Mesny F."/>
            <person name="Miyauchi S."/>
            <person name="Thiergart T."/>
            <person name="Pickel B."/>
            <person name="Atanasova L."/>
            <person name="Karlsson M."/>
            <person name="Huettel B."/>
            <person name="Barry K.W."/>
            <person name="Haridas S."/>
            <person name="Chen C."/>
            <person name="Bauer D."/>
            <person name="Andreopoulos W."/>
            <person name="Pangilinan J."/>
            <person name="LaButti K."/>
            <person name="Riley R."/>
            <person name="Lipzen A."/>
            <person name="Clum A."/>
            <person name="Drula E."/>
            <person name="Henrissat B."/>
            <person name="Kohler A."/>
            <person name="Grigoriev I.V."/>
            <person name="Martin F.M."/>
            <person name="Hacquard S."/>
        </authorList>
    </citation>
    <scope>NUCLEOTIDE SEQUENCE</scope>
    <source>
        <strain evidence="1">MPI-CAGE-CH-0235</strain>
    </source>
</reference>